<accession>A0AAD5WWI1</accession>
<proteinExistence type="predicted"/>
<dbReference type="AlphaFoldDB" id="A0AAD5WWI1"/>
<organism evidence="2 3">
    <name type="scientific">Zalerion maritima</name>
    <dbReference type="NCBI Taxonomy" id="339359"/>
    <lineage>
        <taxon>Eukaryota</taxon>
        <taxon>Fungi</taxon>
        <taxon>Dikarya</taxon>
        <taxon>Ascomycota</taxon>
        <taxon>Pezizomycotina</taxon>
        <taxon>Sordariomycetes</taxon>
        <taxon>Lulworthiomycetidae</taxon>
        <taxon>Lulworthiales</taxon>
        <taxon>Lulworthiaceae</taxon>
        <taxon>Zalerion</taxon>
    </lineage>
</organism>
<sequence length="169" mass="19280">MAWRPAASVAEGSSTSVGPKFLDDHRSLTRQHLFKRVYGETQAAVVSGLIAAAANDRKFRILIKLKEHASDMRLRELQAIRDEVDRIDADIQGNPGIPHRLRDPEKAREKYDATLVDRARQSAGARRRGGTRGTRDRRGRRDSYGPRRGQGLDHYSPEWPKTRDRQSRR</sequence>
<reference evidence="2" key="1">
    <citation type="submission" date="2022-07" db="EMBL/GenBank/DDBJ databases">
        <title>Draft genome sequence of Zalerion maritima ATCC 34329, a (micro)plastics degrading marine fungus.</title>
        <authorList>
            <person name="Paco A."/>
            <person name="Goncalves M.F.M."/>
            <person name="Rocha-Santos T.A.P."/>
            <person name="Alves A."/>
        </authorList>
    </citation>
    <scope>NUCLEOTIDE SEQUENCE</scope>
    <source>
        <strain evidence="2">ATCC 34329</strain>
    </source>
</reference>
<dbReference type="Proteomes" id="UP001201980">
    <property type="component" value="Unassembled WGS sequence"/>
</dbReference>
<evidence type="ECO:0000313" key="2">
    <source>
        <dbReference type="EMBL" id="KAJ2905861.1"/>
    </source>
</evidence>
<keyword evidence="3" id="KW-1185">Reference proteome</keyword>
<feature type="compositionally biased region" description="Basic and acidic residues" evidence="1">
    <location>
        <begin position="100"/>
        <end position="120"/>
    </location>
</feature>
<feature type="region of interest" description="Disordered" evidence="1">
    <location>
        <begin position="89"/>
        <end position="169"/>
    </location>
</feature>
<evidence type="ECO:0000313" key="3">
    <source>
        <dbReference type="Proteomes" id="UP001201980"/>
    </source>
</evidence>
<feature type="compositionally biased region" description="Basic and acidic residues" evidence="1">
    <location>
        <begin position="133"/>
        <end position="145"/>
    </location>
</feature>
<feature type="compositionally biased region" description="Basic and acidic residues" evidence="1">
    <location>
        <begin position="160"/>
        <end position="169"/>
    </location>
</feature>
<evidence type="ECO:0000256" key="1">
    <source>
        <dbReference type="SAM" id="MobiDB-lite"/>
    </source>
</evidence>
<dbReference type="EMBL" id="JAKWBI020000023">
    <property type="protein sequence ID" value="KAJ2905861.1"/>
    <property type="molecule type" value="Genomic_DNA"/>
</dbReference>
<name>A0AAD5WWI1_9PEZI</name>
<comment type="caution">
    <text evidence="2">The sequence shown here is derived from an EMBL/GenBank/DDBJ whole genome shotgun (WGS) entry which is preliminary data.</text>
</comment>
<protein>
    <submittedName>
        <fullName evidence="2">Uncharacterized protein</fullName>
    </submittedName>
</protein>
<feature type="region of interest" description="Disordered" evidence="1">
    <location>
        <begin position="1"/>
        <end position="22"/>
    </location>
</feature>
<gene>
    <name evidence="2" type="ORF">MKZ38_004109</name>
</gene>